<dbReference type="Proteomes" id="UP000193285">
    <property type="component" value="Unassembled WGS sequence"/>
</dbReference>
<evidence type="ECO:0000313" key="1">
    <source>
        <dbReference type="EMBL" id="ORW51978.1"/>
    </source>
</evidence>
<dbReference type="STRING" id="767916.AWB91_25945"/>
<dbReference type="EMBL" id="LQPN01000017">
    <property type="protein sequence ID" value="ORW51978.1"/>
    <property type="molecule type" value="Genomic_DNA"/>
</dbReference>
<accession>A0A1X2AKQ8</accession>
<sequence>MGLRFYPGDDDAYLEFRDALLDELHVWLAPSEPERDEVVSDVAFFLDWRYRESTGVLDEFTPAELAEFLVDWCPRRLTGRTNDAVNLCYAVGVYVDFMAATGRLAGGVERAARLRRMVDDLAPTVLAETRDPTPEPSGEQAELFELPFASVPPPMRDVEEAAADAALLAKVTALRHYLGPDGKELTDEGNLQAADGRALVESLDTGDLRCLNFVLDVAVQAGAVGVQQRRVVPLPGWEARTAVARAAALFAAILEVGPLSSQCSGDQGHSDELLQLFDAGIVHWLVPLLAPDADEQPFESLVEWAELTIAPHLEQHRPDDADEVEAFTEEGVARVLHTLEDAGVARWTDGVESPRPFGPGYGTGGSVSLTALGRHLLPDYLEGAGYAPRRDSVAEGGGAALIDAMLAADDAQHESLVAGWQADRPVVERVRMLTEAVAEAPSAASRLMGFVALHMFDIDVVEPLVRQLLDTPVAGHAALWLMSVDRADAETLGSFVDTAVLVDVLAGSVDDPKELCTLFGAAQEPLRLLENMWRHPAPETAPVLDALGRHLPDRTLAKAARKAAVRHRSWIANRP</sequence>
<dbReference type="RefSeq" id="WP_085244002.1">
    <property type="nucleotide sequence ID" value="NZ_LQPN01000017.1"/>
</dbReference>
<protein>
    <submittedName>
        <fullName evidence="1">Uncharacterized protein</fullName>
    </submittedName>
</protein>
<dbReference type="AlphaFoldDB" id="A0A1X2AKQ8"/>
<evidence type="ECO:0000313" key="2">
    <source>
        <dbReference type="Proteomes" id="UP000193285"/>
    </source>
</evidence>
<gene>
    <name evidence="1" type="ORF">AWB90_03375</name>
</gene>
<dbReference type="OrthoDB" id="3578774at2"/>
<name>A0A1X2AKQ8_9MYCO</name>
<organism evidence="1 2">
    <name type="scientific">Mycobacterium paraense</name>
    <dbReference type="NCBI Taxonomy" id="767916"/>
    <lineage>
        <taxon>Bacteria</taxon>
        <taxon>Bacillati</taxon>
        <taxon>Actinomycetota</taxon>
        <taxon>Actinomycetes</taxon>
        <taxon>Mycobacteriales</taxon>
        <taxon>Mycobacteriaceae</taxon>
        <taxon>Mycobacterium</taxon>
        <taxon>Mycobacterium simiae complex</taxon>
    </lineage>
</organism>
<comment type="caution">
    <text evidence="1">The sequence shown here is derived from an EMBL/GenBank/DDBJ whole genome shotgun (WGS) entry which is preliminary data.</text>
</comment>
<proteinExistence type="predicted"/>
<reference evidence="1 2" key="1">
    <citation type="journal article" date="2015" name="Emerg. Microbes Infect.">
        <title>Characterization of 17 strains belonging to the Mycobacterium simiae complex and description of Mycobacterium paraense sp. nov.</title>
        <authorList>
            <person name="Fusco da Costa A.R."/>
            <person name="Fedrizzi T."/>
            <person name="Lopes M.L."/>
            <person name="Pecorari M."/>
            <person name="Oliveira da Costa W.L."/>
            <person name="Giacobazzi E."/>
            <person name="da Costa Bahia J.R."/>
            <person name="De Sanctis V."/>
            <person name="Batista Lima K.V."/>
            <person name="Bertorelli R."/>
            <person name="Grottola A."/>
            <person name="Fabio A."/>
            <person name="Mariottini A."/>
            <person name="Ferretti P."/>
            <person name="Di Leva F."/>
            <person name="Fregni Serpini G."/>
            <person name="Tagliazucchi S."/>
            <person name="Rumpianesi F."/>
            <person name="Jousson O."/>
            <person name="Segata N."/>
            <person name="Tortoli E."/>
        </authorList>
    </citation>
    <scope>NUCLEOTIDE SEQUENCE [LARGE SCALE GENOMIC DNA]</scope>
    <source>
        <strain evidence="1 2">IEC33</strain>
    </source>
</reference>